<name>A0A443LKY5_9RHOB</name>
<keyword evidence="4" id="KW-1185">Reference proteome</keyword>
<gene>
    <name evidence="3" type="ORF">EOW65_07710</name>
</gene>
<reference evidence="3 4" key="1">
    <citation type="submission" date="2019-01" db="EMBL/GenBank/DDBJ databases">
        <title>Sinorhodobacter populi sp. nov. isolated from the symptomatic bark tissue of Populus euramericana canker.</title>
        <authorList>
            <person name="Xu G."/>
        </authorList>
    </citation>
    <scope>NUCLEOTIDE SEQUENCE [LARGE SCALE GENOMIC DNA]</scope>
    <source>
        <strain evidence="3 4">CCTCC AB2012026</strain>
    </source>
</reference>
<feature type="domain" description="Phage tail collar" evidence="2">
    <location>
        <begin position="43"/>
        <end position="91"/>
    </location>
</feature>
<comment type="caution">
    <text evidence="3">The sequence shown here is derived from an EMBL/GenBank/DDBJ whole genome shotgun (WGS) entry which is preliminary data.</text>
</comment>
<organism evidence="3 4">
    <name type="scientific">Paenirhodobacter ferrireducens</name>
    <dbReference type="NCBI Taxonomy" id="1215032"/>
    <lineage>
        <taxon>Bacteria</taxon>
        <taxon>Pseudomonadati</taxon>
        <taxon>Pseudomonadota</taxon>
        <taxon>Alphaproteobacteria</taxon>
        <taxon>Rhodobacterales</taxon>
        <taxon>Rhodobacter group</taxon>
        <taxon>Paenirhodobacter</taxon>
    </lineage>
</organism>
<dbReference type="RefSeq" id="WP_128148389.1">
    <property type="nucleotide sequence ID" value="NZ_SAVB01000008.1"/>
</dbReference>
<evidence type="ECO:0000313" key="3">
    <source>
        <dbReference type="EMBL" id="RWR49832.1"/>
    </source>
</evidence>
<sequence>MTMFHSKMVAGAALALAGISAPGLARADSMPFVGEIWATGVAGYCPRGSLPAEGQLLAIAEYEALYTLYGTTYGGDGRSSFGLPDLRSRVPVGTGAGAGLSQTPLGLERGQEAVTLTQANLAPHHHGVAANNLDGNLAGPTGRLLAAAPTGGTGNETIYSDQPPNKQMSVQMIAPVGQNMPVSVLDPTLAVRYCVATTGLYPSRQ</sequence>
<dbReference type="Gene3D" id="3.90.1340.10">
    <property type="entry name" value="Phage tail collar domain"/>
    <property type="match status" value="1"/>
</dbReference>
<protein>
    <submittedName>
        <fullName evidence="3">Phage tail protein</fullName>
    </submittedName>
</protein>
<feature type="signal peptide" evidence="1">
    <location>
        <begin position="1"/>
        <end position="27"/>
    </location>
</feature>
<dbReference type="InterPro" id="IPR011083">
    <property type="entry name" value="Phage_tail_collar_dom"/>
</dbReference>
<dbReference type="InterPro" id="IPR037053">
    <property type="entry name" value="Phage_tail_collar_dom_sf"/>
</dbReference>
<dbReference type="OrthoDB" id="9810174at2"/>
<accession>A0A443LKY5</accession>
<dbReference type="EMBL" id="SAVB01000008">
    <property type="protein sequence ID" value="RWR49832.1"/>
    <property type="molecule type" value="Genomic_DNA"/>
</dbReference>
<evidence type="ECO:0000313" key="4">
    <source>
        <dbReference type="Proteomes" id="UP000286594"/>
    </source>
</evidence>
<evidence type="ECO:0000259" key="2">
    <source>
        <dbReference type="Pfam" id="PF07484"/>
    </source>
</evidence>
<proteinExistence type="predicted"/>
<dbReference type="Proteomes" id="UP000286594">
    <property type="component" value="Unassembled WGS sequence"/>
</dbReference>
<dbReference type="AlphaFoldDB" id="A0A443LKY5"/>
<evidence type="ECO:0000256" key="1">
    <source>
        <dbReference type="SAM" id="SignalP"/>
    </source>
</evidence>
<feature type="chain" id="PRO_5019188253" evidence="1">
    <location>
        <begin position="28"/>
        <end position="205"/>
    </location>
</feature>
<dbReference type="Pfam" id="PF07484">
    <property type="entry name" value="Collar"/>
    <property type="match status" value="1"/>
</dbReference>
<dbReference type="SUPFAM" id="SSF88874">
    <property type="entry name" value="Receptor-binding domain of short tail fibre protein gp12"/>
    <property type="match status" value="1"/>
</dbReference>
<keyword evidence="1" id="KW-0732">Signal</keyword>